<comment type="caution">
    <text evidence="10">The sequence shown here is derived from an EMBL/GenBank/DDBJ whole genome shotgun (WGS) entry which is preliminary data.</text>
</comment>
<dbReference type="InterPro" id="IPR012340">
    <property type="entry name" value="NA-bd_OB-fold"/>
</dbReference>
<evidence type="ECO:0000256" key="8">
    <source>
        <dbReference type="ARBA" id="ARBA00023125"/>
    </source>
</evidence>
<dbReference type="AlphaFoldDB" id="A0A6B0GMT2"/>
<dbReference type="RefSeq" id="WP_158205890.1">
    <property type="nucleotide sequence ID" value="NZ_WSZK01000033.1"/>
</dbReference>
<evidence type="ECO:0000256" key="4">
    <source>
        <dbReference type="ARBA" id="ARBA00022741"/>
    </source>
</evidence>
<dbReference type="Gene3D" id="2.20.28.10">
    <property type="match status" value="1"/>
</dbReference>
<dbReference type="OrthoDB" id="275317at2157"/>
<dbReference type="GO" id="GO:0003697">
    <property type="term" value="F:single-stranded DNA binding"/>
    <property type="evidence" value="ECO:0007669"/>
    <property type="project" value="TreeGrafter"/>
</dbReference>
<reference evidence="10 11" key="1">
    <citation type="submission" date="2019-12" db="EMBL/GenBank/DDBJ databases">
        <title>Halocatena pleomorpha gen. nov. sp. nov., an extremely halophilic archaeon of family Halobacteriaceae isolated from saltpan soil.</title>
        <authorList>
            <person name="Pal Y."/>
            <person name="Verma A."/>
            <person name="Krishnamurthi S."/>
            <person name="Kumar P."/>
        </authorList>
    </citation>
    <scope>NUCLEOTIDE SEQUENCE [LARGE SCALE GENOMIC DNA]</scope>
    <source>
        <strain evidence="10 11">JCM 16495</strain>
    </source>
</reference>
<keyword evidence="8" id="KW-0238">DNA-binding</keyword>
<keyword evidence="6" id="KW-0347">Helicase</keyword>
<evidence type="ECO:0000256" key="1">
    <source>
        <dbReference type="ARBA" id="ARBA00008010"/>
    </source>
</evidence>
<keyword evidence="5" id="KW-0378">Hydrolase</keyword>
<evidence type="ECO:0000313" key="10">
    <source>
        <dbReference type="EMBL" id="MWG36226.1"/>
    </source>
</evidence>
<organism evidence="10 11">
    <name type="scientific">Halomarina oriensis</name>
    <dbReference type="NCBI Taxonomy" id="671145"/>
    <lineage>
        <taxon>Archaea</taxon>
        <taxon>Methanobacteriati</taxon>
        <taxon>Methanobacteriota</taxon>
        <taxon>Stenosarchaea group</taxon>
        <taxon>Halobacteria</taxon>
        <taxon>Halobacteriales</taxon>
        <taxon>Natronomonadaceae</taxon>
        <taxon>Halomarina</taxon>
    </lineage>
</organism>
<comment type="similarity">
    <text evidence="1">Belongs to the MCM family.</text>
</comment>
<dbReference type="GO" id="GO:0042555">
    <property type="term" value="C:MCM complex"/>
    <property type="evidence" value="ECO:0007669"/>
    <property type="project" value="TreeGrafter"/>
</dbReference>
<dbReference type="PANTHER" id="PTHR11630">
    <property type="entry name" value="DNA REPLICATION LICENSING FACTOR MCM FAMILY MEMBER"/>
    <property type="match status" value="1"/>
</dbReference>
<evidence type="ECO:0000256" key="3">
    <source>
        <dbReference type="ARBA" id="ARBA00022705"/>
    </source>
</evidence>
<dbReference type="PANTHER" id="PTHR11630:SF66">
    <property type="entry name" value="DNA REPLICATION LICENSING FACTOR MCM4"/>
    <property type="match status" value="1"/>
</dbReference>
<dbReference type="GO" id="GO:0016787">
    <property type="term" value="F:hydrolase activity"/>
    <property type="evidence" value="ECO:0007669"/>
    <property type="project" value="UniProtKB-KW"/>
</dbReference>
<keyword evidence="11" id="KW-1185">Reference proteome</keyword>
<evidence type="ECO:0000256" key="7">
    <source>
        <dbReference type="ARBA" id="ARBA00022840"/>
    </source>
</evidence>
<sequence>MRQETAGGTGHRCGGCQFVLSPKHYDQTDEGELPPNAQRFREFLAQEMGEAVDSLADEYGPGRCSVRLDWAAFSDFDRGLAEQLREDPRQQRVLAEQALVNLRPDLERQRRHAGRHARLNVRIRNLPTEHTYRVGKQRTRHLGHLIALTGTVIETEGVVPFASEAAWECQRCGTMTRMKQSAGKMIEPSICGACENQGPFVFNERESDLVDFQEVVLIPQDTELDSPPAVTVFAKDDLCDRMGVDDRVTVVGVFDTLPKQNETKLKTYVEAFDLDVDEYQEVGADSAELSDRIVAFVEEHMDEGSDWGVHRETVVTEFRKKGLREEEVRDTIETLSRESRVDAVSSKLVVMG</sequence>
<dbReference type="EC" id="3.6.4.12" evidence="2"/>
<evidence type="ECO:0000256" key="5">
    <source>
        <dbReference type="ARBA" id="ARBA00022801"/>
    </source>
</evidence>
<dbReference type="FunFam" id="2.20.28.10:FF:000003">
    <property type="entry name" value="DNA helicase"/>
    <property type="match status" value="1"/>
</dbReference>
<evidence type="ECO:0000313" key="11">
    <source>
        <dbReference type="Proteomes" id="UP000451471"/>
    </source>
</evidence>
<feature type="domain" description="MCM OB" evidence="9">
    <location>
        <begin position="138"/>
        <end position="257"/>
    </location>
</feature>
<keyword evidence="7" id="KW-0067">ATP-binding</keyword>
<dbReference type="GO" id="GO:0005524">
    <property type="term" value="F:ATP binding"/>
    <property type="evidence" value="ECO:0007669"/>
    <property type="project" value="UniProtKB-KW"/>
</dbReference>
<name>A0A6B0GMT2_9EURY</name>
<evidence type="ECO:0000256" key="6">
    <source>
        <dbReference type="ARBA" id="ARBA00022806"/>
    </source>
</evidence>
<gene>
    <name evidence="10" type="ORF">GQS65_17350</name>
</gene>
<evidence type="ECO:0000259" key="9">
    <source>
        <dbReference type="Pfam" id="PF17207"/>
    </source>
</evidence>
<evidence type="ECO:0000256" key="2">
    <source>
        <dbReference type="ARBA" id="ARBA00012551"/>
    </source>
</evidence>
<dbReference type="Gene3D" id="2.40.50.140">
    <property type="entry name" value="Nucleic acid-binding proteins"/>
    <property type="match status" value="1"/>
</dbReference>
<dbReference type="Pfam" id="PF17207">
    <property type="entry name" value="MCM_OB"/>
    <property type="match status" value="1"/>
</dbReference>
<dbReference type="EMBL" id="WSZK01000033">
    <property type="protein sequence ID" value="MWG36226.1"/>
    <property type="molecule type" value="Genomic_DNA"/>
</dbReference>
<dbReference type="InterPro" id="IPR031327">
    <property type="entry name" value="MCM"/>
</dbReference>
<dbReference type="GO" id="GO:0017116">
    <property type="term" value="F:single-stranded DNA helicase activity"/>
    <property type="evidence" value="ECO:0007669"/>
    <property type="project" value="TreeGrafter"/>
</dbReference>
<keyword evidence="4" id="KW-0547">Nucleotide-binding</keyword>
<dbReference type="Gene3D" id="3.30.1640.10">
    <property type="entry name" value="mini-chromosome maintenance (MCM) complex, chain A, domain 1"/>
    <property type="match status" value="1"/>
</dbReference>
<accession>A0A6B0GMT2</accession>
<keyword evidence="3" id="KW-0235">DNA replication</keyword>
<protein>
    <recommendedName>
        <fullName evidence="2">DNA helicase</fullName>
        <ecNumber evidence="2">3.6.4.12</ecNumber>
    </recommendedName>
</protein>
<dbReference type="SUPFAM" id="SSF50249">
    <property type="entry name" value="Nucleic acid-binding proteins"/>
    <property type="match status" value="1"/>
</dbReference>
<dbReference type="GO" id="GO:0006260">
    <property type="term" value="P:DNA replication"/>
    <property type="evidence" value="ECO:0007669"/>
    <property type="project" value="UniProtKB-KW"/>
</dbReference>
<proteinExistence type="inferred from homology"/>
<dbReference type="InterPro" id="IPR033762">
    <property type="entry name" value="MCM_OB"/>
</dbReference>
<dbReference type="Proteomes" id="UP000451471">
    <property type="component" value="Unassembled WGS sequence"/>
</dbReference>